<reference evidence="2 3" key="1">
    <citation type="submission" date="2017-02" db="EMBL/GenBank/DDBJ databases">
        <authorList>
            <person name="Peterson S.W."/>
        </authorList>
    </citation>
    <scope>NUCLEOTIDE SEQUENCE [LARGE SCALE GENOMIC DNA]</scope>
    <source>
        <strain evidence="2 3">DSM 22335</strain>
    </source>
</reference>
<dbReference type="AlphaFoldDB" id="A0A1T4LB68"/>
<accession>A0A1T4LB68</accession>
<dbReference type="STRING" id="413434.SAMN04488132_102411"/>
<name>A0A1T4LB68_9BACT</name>
<feature type="compositionally biased region" description="Gly residues" evidence="1">
    <location>
        <begin position="41"/>
        <end position="58"/>
    </location>
</feature>
<organism evidence="2 3">
    <name type="scientific">Sediminibacterium ginsengisoli</name>
    <dbReference type="NCBI Taxonomy" id="413434"/>
    <lineage>
        <taxon>Bacteria</taxon>
        <taxon>Pseudomonadati</taxon>
        <taxon>Bacteroidota</taxon>
        <taxon>Chitinophagia</taxon>
        <taxon>Chitinophagales</taxon>
        <taxon>Chitinophagaceae</taxon>
        <taxon>Sediminibacterium</taxon>
    </lineage>
</organism>
<dbReference type="EMBL" id="FUWH01000002">
    <property type="protein sequence ID" value="SJZ51985.1"/>
    <property type="molecule type" value="Genomic_DNA"/>
</dbReference>
<feature type="compositionally biased region" description="Polar residues" evidence="1">
    <location>
        <begin position="22"/>
        <end position="33"/>
    </location>
</feature>
<gene>
    <name evidence="2" type="ORF">SAMN04488132_102411</name>
</gene>
<proteinExistence type="predicted"/>
<dbReference type="RefSeq" id="WP_139366990.1">
    <property type="nucleotide sequence ID" value="NZ_FUWH01000002.1"/>
</dbReference>
<evidence type="ECO:0000313" key="3">
    <source>
        <dbReference type="Proteomes" id="UP000190888"/>
    </source>
</evidence>
<sequence length="68" mass="6962">MFYIFLAFFWALACPKHDHNHTSNNPPIHATTNEGGDDSGGEGGGGEEGGGGDTGGETGHIPTKPPTP</sequence>
<feature type="region of interest" description="Disordered" evidence="1">
    <location>
        <begin position="16"/>
        <end position="68"/>
    </location>
</feature>
<protein>
    <submittedName>
        <fullName evidence="2">Uncharacterized protein</fullName>
    </submittedName>
</protein>
<dbReference type="Proteomes" id="UP000190888">
    <property type="component" value="Unassembled WGS sequence"/>
</dbReference>
<keyword evidence="3" id="KW-1185">Reference proteome</keyword>
<evidence type="ECO:0000256" key="1">
    <source>
        <dbReference type="SAM" id="MobiDB-lite"/>
    </source>
</evidence>
<evidence type="ECO:0000313" key="2">
    <source>
        <dbReference type="EMBL" id="SJZ51985.1"/>
    </source>
</evidence>